<sequence length="106" mass="12295">MINFIPKVISIPICGHQCTDAWPNLSCFYHRQQLVIKVAWGETVLKASWSLKKTGESLVSMRKQPDHWWTPFRSSRSERRQPSPESQRRLFGPVNETCQRILGTAQ</sequence>
<gene>
    <name evidence="2" type="ORF">OUZ56_008367</name>
</gene>
<dbReference type="EMBL" id="JAOYFB010000037">
    <property type="protein sequence ID" value="KAK4022923.1"/>
    <property type="molecule type" value="Genomic_DNA"/>
</dbReference>
<reference evidence="2 3" key="1">
    <citation type="journal article" date="2023" name="Nucleic Acids Res.">
        <title>The hologenome of Daphnia magna reveals possible DNA methylation and microbiome-mediated evolution of the host genome.</title>
        <authorList>
            <person name="Chaturvedi A."/>
            <person name="Li X."/>
            <person name="Dhandapani V."/>
            <person name="Marshall H."/>
            <person name="Kissane S."/>
            <person name="Cuenca-Cambronero M."/>
            <person name="Asole G."/>
            <person name="Calvet F."/>
            <person name="Ruiz-Romero M."/>
            <person name="Marangio P."/>
            <person name="Guigo R."/>
            <person name="Rago D."/>
            <person name="Mirbahai L."/>
            <person name="Eastwood N."/>
            <person name="Colbourne J.K."/>
            <person name="Zhou J."/>
            <person name="Mallon E."/>
            <person name="Orsini L."/>
        </authorList>
    </citation>
    <scope>NUCLEOTIDE SEQUENCE [LARGE SCALE GENOMIC DNA]</scope>
    <source>
        <strain evidence="2">LRV0_1</strain>
    </source>
</reference>
<accession>A0ABR0ACR7</accession>
<organism evidence="2 3">
    <name type="scientific">Daphnia magna</name>
    <dbReference type="NCBI Taxonomy" id="35525"/>
    <lineage>
        <taxon>Eukaryota</taxon>
        <taxon>Metazoa</taxon>
        <taxon>Ecdysozoa</taxon>
        <taxon>Arthropoda</taxon>
        <taxon>Crustacea</taxon>
        <taxon>Branchiopoda</taxon>
        <taxon>Diplostraca</taxon>
        <taxon>Cladocera</taxon>
        <taxon>Anomopoda</taxon>
        <taxon>Daphniidae</taxon>
        <taxon>Daphnia</taxon>
    </lineage>
</organism>
<evidence type="ECO:0000256" key="1">
    <source>
        <dbReference type="SAM" id="MobiDB-lite"/>
    </source>
</evidence>
<comment type="caution">
    <text evidence="2">The sequence shown here is derived from an EMBL/GenBank/DDBJ whole genome shotgun (WGS) entry which is preliminary data.</text>
</comment>
<feature type="compositionally biased region" description="Basic and acidic residues" evidence="1">
    <location>
        <begin position="75"/>
        <end position="88"/>
    </location>
</feature>
<protein>
    <submittedName>
        <fullName evidence="2">Uncharacterized protein</fullName>
    </submittedName>
</protein>
<proteinExistence type="predicted"/>
<keyword evidence="3" id="KW-1185">Reference proteome</keyword>
<evidence type="ECO:0000313" key="2">
    <source>
        <dbReference type="EMBL" id="KAK4022923.1"/>
    </source>
</evidence>
<name>A0ABR0ACR7_9CRUS</name>
<dbReference type="Proteomes" id="UP001234178">
    <property type="component" value="Unassembled WGS sequence"/>
</dbReference>
<feature type="region of interest" description="Disordered" evidence="1">
    <location>
        <begin position="68"/>
        <end position="90"/>
    </location>
</feature>
<evidence type="ECO:0000313" key="3">
    <source>
        <dbReference type="Proteomes" id="UP001234178"/>
    </source>
</evidence>